<organism evidence="6 7">
    <name type="scientific">Bradyrhizobium cytisi</name>
    <dbReference type="NCBI Taxonomy" id="515489"/>
    <lineage>
        <taxon>Bacteria</taxon>
        <taxon>Pseudomonadati</taxon>
        <taxon>Pseudomonadota</taxon>
        <taxon>Alphaproteobacteria</taxon>
        <taxon>Hyphomicrobiales</taxon>
        <taxon>Nitrobacteraceae</taxon>
        <taxon>Bradyrhizobium</taxon>
    </lineage>
</organism>
<dbReference type="RefSeq" id="WP_148752522.1">
    <property type="nucleotide sequence ID" value="NZ_VSSR01000029.1"/>
</dbReference>
<feature type="transmembrane region" description="Helical" evidence="4">
    <location>
        <begin position="233"/>
        <end position="255"/>
    </location>
</feature>
<feature type="transmembrane region" description="Helical" evidence="4">
    <location>
        <begin position="296"/>
        <end position="325"/>
    </location>
</feature>
<dbReference type="PRINTS" id="PR00344">
    <property type="entry name" value="BCTRLSENSOR"/>
</dbReference>
<feature type="transmembrane region" description="Helical" evidence="4">
    <location>
        <begin position="189"/>
        <end position="213"/>
    </location>
</feature>
<comment type="caution">
    <text evidence="6">The sequence shown here is derived from an EMBL/GenBank/DDBJ whole genome shotgun (WGS) entry which is preliminary data.</text>
</comment>
<keyword evidence="4" id="KW-0812">Transmembrane</keyword>
<dbReference type="InterPro" id="IPR003594">
    <property type="entry name" value="HATPase_dom"/>
</dbReference>
<feature type="transmembrane region" description="Helical" evidence="4">
    <location>
        <begin position="89"/>
        <end position="110"/>
    </location>
</feature>
<feature type="transmembrane region" description="Helical" evidence="4">
    <location>
        <begin position="157"/>
        <end position="177"/>
    </location>
</feature>
<dbReference type="OrthoDB" id="9789238at2"/>
<keyword evidence="6" id="KW-0418">Kinase</keyword>
<keyword evidence="3" id="KW-0597">Phosphoprotein</keyword>
<dbReference type="PROSITE" id="PS50109">
    <property type="entry name" value="HIS_KIN"/>
    <property type="match status" value="1"/>
</dbReference>
<dbReference type="InterPro" id="IPR036890">
    <property type="entry name" value="HATPase_C_sf"/>
</dbReference>
<evidence type="ECO:0000259" key="5">
    <source>
        <dbReference type="PROSITE" id="PS50109"/>
    </source>
</evidence>
<dbReference type="Proteomes" id="UP000324853">
    <property type="component" value="Unassembled WGS sequence"/>
</dbReference>
<feature type="domain" description="Histidine kinase" evidence="5">
    <location>
        <begin position="343"/>
        <end position="559"/>
    </location>
</feature>
<dbReference type="SUPFAM" id="SSF47384">
    <property type="entry name" value="Homodimeric domain of signal transducing histidine kinase"/>
    <property type="match status" value="1"/>
</dbReference>
<dbReference type="InterPro" id="IPR005467">
    <property type="entry name" value="His_kinase_dom"/>
</dbReference>
<dbReference type="PANTHER" id="PTHR43065">
    <property type="entry name" value="SENSOR HISTIDINE KINASE"/>
    <property type="match status" value="1"/>
</dbReference>
<dbReference type="Gene3D" id="3.30.565.10">
    <property type="entry name" value="Histidine kinase-like ATPase, C-terminal domain"/>
    <property type="match status" value="1"/>
</dbReference>
<keyword evidence="6" id="KW-0808">Transferase</keyword>
<comment type="catalytic activity">
    <reaction evidence="1">
        <text>ATP + protein L-histidine = ADP + protein N-phospho-L-histidine.</text>
        <dbReference type="EC" id="2.7.13.3"/>
    </reaction>
</comment>
<name>A0A5S4WPQ5_9BRAD</name>
<dbReference type="AlphaFoldDB" id="A0A5S4WPQ5"/>
<keyword evidence="7" id="KW-1185">Reference proteome</keyword>
<evidence type="ECO:0000256" key="3">
    <source>
        <dbReference type="ARBA" id="ARBA00022553"/>
    </source>
</evidence>
<dbReference type="CDD" id="cd00082">
    <property type="entry name" value="HisKA"/>
    <property type="match status" value="1"/>
</dbReference>
<sequence length="564" mass="59762">MSQRKFMGLVGGATASGPDIAQAGQRSANAAAKPAHDDEQEFPLIIANMPATPRQKAWAVGVAVSLIVVAAVIAPFARIQLGQINGFVPVLQTALSLAELITAALLFAQFAIQPRRALLALASGYVFSGSFAFLQTLAFPNGYAPAGAIGDGLNSPAWLYVLWHSVFPATILVYGFTKDHSPADRPGRAAVAAIAIAIGCIAAAIAGLTWMVTAKAEYLPSFYVSDVRHQTPLGNQVNLILLLWNVTALAVLFVRMRTILDLWLMVTLLAYLPNFLVAIIGSSVRFTIGWYAARGFVLVGSCMLLTVLLIETMFLYSSLASVIALQRRERANRILSIDAVTGAIAHELRSPLGAISLNAATGLSHLRAASPELEDLENILCDIEADGNRAADVISSIREMTIKTGHGGASTNVEDIVELALRLLKHDLLANGVSVATEFQGNIPPIALDGTELQQIVLNLCKNAIDAMSSVPADQRELRMKTGLDGGTTVHLSVEDSGTGISPSDQERIFDPFFTTKQGGMGLGLAISSNLAARCGGKLRLVKSDVKGSVFELEMPISAPASVQ</sequence>
<keyword evidence="4" id="KW-0472">Membrane</keyword>
<evidence type="ECO:0000313" key="7">
    <source>
        <dbReference type="Proteomes" id="UP000324853"/>
    </source>
</evidence>
<dbReference type="GO" id="GO:0000155">
    <property type="term" value="F:phosphorelay sensor kinase activity"/>
    <property type="evidence" value="ECO:0007669"/>
    <property type="project" value="InterPro"/>
</dbReference>
<dbReference type="InterPro" id="IPR003661">
    <property type="entry name" value="HisK_dim/P_dom"/>
</dbReference>
<dbReference type="Pfam" id="PF17158">
    <property type="entry name" value="MASE4"/>
    <property type="match status" value="1"/>
</dbReference>
<dbReference type="Pfam" id="PF02518">
    <property type="entry name" value="HATPase_c"/>
    <property type="match status" value="1"/>
</dbReference>
<dbReference type="EC" id="2.7.13.3" evidence="2"/>
<protein>
    <recommendedName>
        <fullName evidence="2">histidine kinase</fullName>
        <ecNumber evidence="2">2.7.13.3</ecNumber>
    </recommendedName>
</protein>
<dbReference type="InterPro" id="IPR004358">
    <property type="entry name" value="Sig_transdc_His_kin-like_C"/>
</dbReference>
<gene>
    <name evidence="6" type="ORF">FXB38_19130</name>
</gene>
<dbReference type="PANTHER" id="PTHR43065:SF42">
    <property type="entry name" value="TWO-COMPONENT SENSOR PPRA"/>
    <property type="match status" value="1"/>
</dbReference>
<reference evidence="6 7" key="1">
    <citation type="submission" date="2019-08" db="EMBL/GenBank/DDBJ databases">
        <title>Bradyrhizobium hipponensis sp. nov., a rhizobium isolated from a Lupinus angustifolius root nodule in Tunisia.</title>
        <authorList>
            <person name="Off K."/>
            <person name="Rejili M."/>
            <person name="Mars M."/>
            <person name="Brachmann A."/>
            <person name="Marin M."/>
        </authorList>
    </citation>
    <scope>NUCLEOTIDE SEQUENCE [LARGE SCALE GENOMIC DNA]</scope>
    <source>
        <strain evidence="6 7">CTAW11</strain>
    </source>
</reference>
<dbReference type="EMBL" id="VSSR01000029">
    <property type="protein sequence ID" value="TYL83367.1"/>
    <property type="molecule type" value="Genomic_DNA"/>
</dbReference>
<evidence type="ECO:0000256" key="4">
    <source>
        <dbReference type="SAM" id="Phobius"/>
    </source>
</evidence>
<feature type="transmembrane region" description="Helical" evidence="4">
    <location>
        <begin position="57"/>
        <end position="77"/>
    </location>
</feature>
<dbReference type="InterPro" id="IPR033424">
    <property type="entry name" value="MASE4"/>
</dbReference>
<keyword evidence="4" id="KW-1133">Transmembrane helix</keyword>
<evidence type="ECO:0000256" key="1">
    <source>
        <dbReference type="ARBA" id="ARBA00000085"/>
    </source>
</evidence>
<dbReference type="Gene3D" id="1.10.287.130">
    <property type="match status" value="1"/>
</dbReference>
<evidence type="ECO:0000313" key="6">
    <source>
        <dbReference type="EMBL" id="TYL83367.1"/>
    </source>
</evidence>
<dbReference type="SUPFAM" id="SSF55874">
    <property type="entry name" value="ATPase domain of HSP90 chaperone/DNA topoisomerase II/histidine kinase"/>
    <property type="match status" value="1"/>
</dbReference>
<dbReference type="InterPro" id="IPR036097">
    <property type="entry name" value="HisK_dim/P_sf"/>
</dbReference>
<dbReference type="SMART" id="SM00387">
    <property type="entry name" value="HATPase_c"/>
    <property type="match status" value="1"/>
</dbReference>
<feature type="transmembrane region" description="Helical" evidence="4">
    <location>
        <begin position="262"/>
        <end position="284"/>
    </location>
</feature>
<feature type="transmembrane region" description="Helical" evidence="4">
    <location>
        <begin position="117"/>
        <end position="137"/>
    </location>
</feature>
<evidence type="ECO:0000256" key="2">
    <source>
        <dbReference type="ARBA" id="ARBA00012438"/>
    </source>
</evidence>
<accession>A0A5S4WPQ5</accession>
<proteinExistence type="predicted"/>